<accession>A0A3G2KEV7</accession>
<keyword evidence="3" id="KW-1185">Reference proteome</keyword>
<dbReference type="GeneID" id="55007036"/>
<feature type="region of interest" description="Disordered" evidence="1">
    <location>
        <begin position="1"/>
        <end position="22"/>
    </location>
</feature>
<evidence type="ECO:0000256" key="1">
    <source>
        <dbReference type="SAM" id="MobiDB-lite"/>
    </source>
</evidence>
<sequence>MENVSDWEVNGDGFATGPVIEVENGDNPVTVSAVWTDEDGVCVSVDTGDEPLKARVAYRVCAAIMELAAVSAPELSSS</sequence>
<organism evidence="2 3">
    <name type="scientific">Arthrobacter phage Coral</name>
    <dbReference type="NCBI Taxonomy" id="2419951"/>
    <lineage>
        <taxon>Viruses</taxon>
        <taxon>Duplodnaviria</taxon>
        <taxon>Heunggongvirae</taxon>
        <taxon>Uroviricota</taxon>
        <taxon>Caudoviricetes</taxon>
        <taxon>Coralvirus</taxon>
        <taxon>Coralvirus coral</taxon>
    </lineage>
</organism>
<evidence type="ECO:0000313" key="3">
    <source>
        <dbReference type="Proteomes" id="UP000278552"/>
    </source>
</evidence>
<evidence type="ECO:0000313" key="2">
    <source>
        <dbReference type="EMBL" id="AYN57524.1"/>
    </source>
</evidence>
<dbReference type="RefSeq" id="YP_009815806.1">
    <property type="nucleotide sequence ID" value="NC_048099.1"/>
</dbReference>
<reference evidence="2 3" key="1">
    <citation type="submission" date="2018-09" db="EMBL/GenBank/DDBJ databases">
        <authorList>
            <person name="Giglietti G."/>
            <person name="Stoner T.H."/>
            <person name="Garlena R.A."/>
            <person name="Russell D.A."/>
            <person name="Pope W.H."/>
            <person name="Jacobs-Sera D."/>
            <person name="Hatfull G.F."/>
        </authorList>
    </citation>
    <scope>NUCLEOTIDE SEQUENCE [LARGE SCALE GENOMIC DNA]</scope>
</reference>
<proteinExistence type="predicted"/>
<protein>
    <submittedName>
        <fullName evidence="2">Uncharacterized protein</fullName>
    </submittedName>
</protein>
<dbReference type="Proteomes" id="UP000278552">
    <property type="component" value="Segment"/>
</dbReference>
<dbReference type="KEGG" id="vg:55007036"/>
<gene>
    <name evidence="2" type="primary">49</name>
    <name evidence="2" type="ORF">PBI_CORAL_49</name>
</gene>
<dbReference type="EMBL" id="MH834606">
    <property type="protein sequence ID" value="AYN57524.1"/>
    <property type="molecule type" value="Genomic_DNA"/>
</dbReference>
<name>A0A3G2KEV7_9CAUD</name>